<feature type="chain" id="PRO_5028444428" evidence="2">
    <location>
        <begin position="33"/>
        <end position="1143"/>
    </location>
</feature>
<dbReference type="AlphaFoldDB" id="A0A7D7YGA2"/>
<keyword evidence="2" id="KW-0732">Signal</keyword>
<reference evidence="3 4" key="1">
    <citation type="journal article" date="2017" name="Int. J. Syst. Evol. Microbiol.">
        <title>Mycoplasma tullyi sp. nov., isolated from penguins of the genus Spheniscus.</title>
        <authorList>
            <person name="Yavari C.A."/>
            <person name="Ramirez A.S."/>
            <person name="Nicholas R.A.J."/>
            <person name="Radford A.D."/>
            <person name="Darby A.C."/>
            <person name="Bradbury J.M."/>
        </authorList>
    </citation>
    <scope>NUCLEOTIDE SEQUENCE [LARGE SCALE GENOMIC DNA]</scope>
    <source>
        <strain evidence="3 4">56A97T</strain>
    </source>
</reference>
<feature type="signal peptide" evidence="2">
    <location>
        <begin position="1"/>
        <end position="32"/>
    </location>
</feature>
<keyword evidence="1" id="KW-0472">Membrane</keyword>
<evidence type="ECO:0000313" key="4">
    <source>
        <dbReference type="Proteomes" id="UP000514704"/>
    </source>
</evidence>
<gene>
    <name evidence="3" type="ORF">H3143_00375</name>
</gene>
<dbReference type="EMBL" id="CP059674">
    <property type="protein sequence ID" value="QMT98598.1"/>
    <property type="molecule type" value="Genomic_DNA"/>
</dbReference>
<organism evidence="3 4">
    <name type="scientific">Mycoplasma tullyi</name>
    <dbReference type="NCBI Taxonomy" id="1612150"/>
    <lineage>
        <taxon>Bacteria</taxon>
        <taxon>Bacillati</taxon>
        <taxon>Mycoplasmatota</taxon>
        <taxon>Mollicutes</taxon>
        <taxon>Mycoplasmataceae</taxon>
        <taxon>Mycoplasma</taxon>
    </lineage>
</organism>
<evidence type="ECO:0000256" key="1">
    <source>
        <dbReference type="SAM" id="Phobius"/>
    </source>
</evidence>
<sequence>MLFSVFRHILIRMKKAYLLINALAMFSTSFHGGIKHTATVNEFRLVNHSYNNNRNDDGRNINNRTISLRANDRNENLTLTLNPDRSKNTIESLKEQILNLADQTYINRFNKAQSWIDELKTKFGLLYQIDSVEYVETKSLFRSDSRTFQNILDDVELVRSKDERKNAPWWIGEITNFGTHSDPSSGNYEFAEKYTPRVVNHIDFINNYTRREWREEIPKYVVKKLPLSDVELTNGFVKYKPNSSLHGFFDPVPNTTNQYYALTNVDVASDKFTIREDMYSGWEPTISDLNTDFVKRRNLKSVKFLRWKIHPVNPATYEGFKVTRNKDVLPDSSNRIEYDKRRLFFWKSDSGIWRIVNERDILNSLNPWYYGSGYRLIQENQSYYDHIYKLKDAPKALSINIDQRSKLISSKYNIFADYFVLPDSFKYKHLDFSITSKTVFNGYRNLINLFINNLKLVNNSIQPRENYVYSKEDQDLQFGFWYNDRLIKLINHIREIQKYTVNSTQNKYKNLALDYADITGLEKNTSREYFRNLIDGKGRNYVSSFQRELFSFLGITTNEIDEYQYNFIMNLPNLFDDFNRTTRLFGDIYVGPNKISDRVLISNNEMRSIDINFEEIRNLIPQLDSNRNRLQLKIDNLRFVSQEIDDNNGNINHFLNMQNDHPIFKIDDVSVHLNLNYRYDFLNIKYKNSIAELNDFNVNTLEPLYASDFNHKIGMERSITISDILIDVYKSIYLNSNSIYINQDGVYSLNQNIWTVDDLNLISSLSERYKINLMPNDVTGEFWSIIRVLNGNDFAIPGTEMDPELIPSKLYFLKNDENFKTKFYLVKFKAYNKVIDVNKSTASFEHEMYPILKLNYLNNDYEIRLLTDYDNNLISDQTINLKINQEFSIRKEDTIKLIKVIEPVLAAKGLRILTNSVEVNERANQVNFTLYSLDKIEKTAFNPITNFDLLFEKENNNIFKISGKFDNNTIFNLNYQVNITNDKITLELLTPDAWNLTPVINSKDKITELIKNELNKYNLTVRSWDNFDVANKTNEIELINTSASSFDDNEGDIPREEILRNDPTDSNESNELVQTQDNVKTNNAQQEEKIKAKEASAISFDLTDKRNLIIFIVSVSLISLGTIGGAGYGIVKLVKKNKKRVQK</sequence>
<accession>A0A7D7YGA2</accession>
<dbReference type="KEGG" id="mtuy:H3143_00375"/>
<feature type="transmembrane region" description="Helical" evidence="1">
    <location>
        <begin position="1108"/>
        <end position="1131"/>
    </location>
</feature>
<keyword evidence="4" id="KW-1185">Reference proteome</keyword>
<name>A0A7D7YGA2_9MOLU</name>
<evidence type="ECO:0000313" key="3">
    <source>
        <dbReference type="EMBL" id="QMT98598.1"/>
    </source>
</evidence>
<dbReference type="Proteomes" id="UP000514704">
    <property type="component" value="Chromosome"/>
</dbReference>
<keyword evidence="1" id="KW-1133">Transmembrane helix</keyword>
<evidence type="ECO:0000256" key="2">
    <source>
        <dbReference type="SAM" id="SignalP"/>
    </source>
</evidence>
<keyword evidence="1" id="KW-0812">Transmembrane</keyword>
<proteinExistence type="predicted"/>
<protein>
    <submittedName>
        <fullName evidence="3">Uncharacterized protein</fullName>
    </submittedName>
</protein>